<dbReference type="Proteomes" id="UP000664940">
    <property type="component" value="Unassembled WGS sequence"/>
</dbReference>
<dbReference type="AlphaFoldDB" id="A0A834APE2"/>
<name>A0A834APE2_9CHIR</name>
<comment type="caution">
    <text evidence="1">The sequence shown here is derived from an EMBL/GenBank/DDBJ whole genome shotgun (WGS) entry which is preliminary data.</text>
</comment>
<dbReference type="EMBL" id="JABVXQ010000004">
    <property type="protein sequence ID" value="KAF6114793.1"/>
    <property type="molecule type" value="Genomic_DNA"/>
</dbReference>
<reference evidence="1 2" key="1">
    <citation type="journal article" date="2020" name="Nature">
        <title>Six reference-quality genomes reveal evolution of bat adaptations.</title>
        <authorList>
            <person name="Jebb D."/>
            <person name="Huang Z."/>
            <person name="Pippel M."/>
            <person name="Hughes G.M."/>
            <person name="Lavrichenko K."/>
            <person name="Devanna P."/>
            <person name="Winkler S."/>
            <person name="Jermiin L.S."/>
            <person name="Skirmuntt E.C."/>
            <person name="Katzourakis A."/>
            <person name="Burkitt-Gray L."/>
            <person name="Ray D.A."/>
            <person name="Sullivan K.A.M."/>
            <person name="Roscito J.G."/>
            <person name="Kirilenko B.M."/>
            <person name="Davalos L.M."/>
            <person name="Corthals A.P."/>
            <person name="Power M.L."/>
            <person name="Jones G."/>
            <person name="Ransome R.D."/>
            <person name="Dechmann D.K.N."/>
            <person name="Locatelli A.G."/>
            <person name="Puechmaille S.J."/>
            <person name="Fedrigo O."/>
            <person name="Jarvis E.D."/>
            <person name="Hiller M."/>
            <person name="Vernes S.C."/>
            <person name="Myers E.W."/>
            <person name="Teeling E.C."/>
        </authorList>
    </citation>
    <scope>NUCLEOTIDE SEQUENCE [LARGE SCALE GENOMIC DNA]</scope>
    <source>
        <strain evidence="1">Bat1K_MPI-CBG_1</strain>
    </source>
</reference>
<evidence type="ECO:0000313" key="1">
    <source>
        <dbReference type="EMBL" id="KAF6114793.1"/>
    </source>
</evidence>
<organism evidence="1 2">
    <name type="scientific">Phyllostomus discolor</name>
    <name type="common">pale spear-nosed bat</name>
    <dbReference type="NCBI Taxonomy" id="89673"/>
    <lineage>
        <taxon>Eukaryota</taxon>
        <taxon>Metazoa</taxon>
        <taxon>Chordata</taxon>
        <taxon>Craniata</taxon>
        <taxon>Vertebrata</taxon>
        <taxon>Euteleostomi</taxon>
        <taxon>Mammalia</taxon>
        <taxon>Eutheria</taxon>
        <taxon>Laurasiatheria</taxon>
        <taxon>Chiroptera</taxon>
        <taxon>Yangochiroptera</taxon>
        <taxon>Phyllostomidae</taxon>
        <taxon>Phyllostominae</taxon>
        <taxon>Phyllostomus</taxon>
    </lineage>
</organism>
<proteinExistence type="predicted"/>
<accession>A0A834APE2</accession>
<sequence length="165" mass="17810">MGVEPEVTVSVSHSRVTSHLRLNGWREPLIVVHKSTGGQLGGSGPHPAQHAGVTCACICRRQRVGGRPAAPGRPHTQVSGTWLAVGWGDQDGTGWPPVSHSCQAGFQESEQKQGGLSEPRVGTSTQHLCHNLSANAGHRPALWVEWWVRATFLLHTQRVCKPSKE</sequence>
<protein>
    <submittedName>
        <fullName evidence="1">Uncharacterized protein</fullName>
    </submittedName>
</protein>
<evidence type="ECO:0000313" key="2">
    <source>
        <dbReference type="Proteomes" id="UP000664940"/>
    </source>
</evidence>
<gene>
    <name evidence="1" type="ORF">HJG60_010719</name>
</gene>